<evidence type="ECO:0000259" key="3">
    <source>
        <dbReference type="Pfam" id="PF08718"/>
    </source>
</evidence>
<dbReference type="SUPFAM" id="SSF110004">
    <property type="entry name" value="Glycolipid transfer protein, GLTP"/>
    <property type="match status" value="1"/>
</dbReference>
<name>B0BNN1_RAT</name>
<evidence type="ECO:0000313" key="5">
    <source>
        <dbReference type="RGD" id="1560459"/>
    </source>
</evidence>
<sequence>MVLGVSLSPALGRWFRHAIPFAIFTLLLLYISVWLFHEWPFELPAQRTQQSGLWELKLSSPSPALTSLLPVTSGVLPGCRPGVQSCNPERALPSQIGPALRPLVVPEKEEPPCLRPHGLLGRMVSPFLACMSPEGDVELSQYLAGWRELLRLLTPLGSVFAFATSEASNKVTALEAHVHGPDASYYTSLVTMATWERRAVLLERPGTTPRHLARPSGSQTLLLLHRALRWSQLCLHRVATGKLGGPEAGAQCRDAYSTALAPYHPWLIRQAARLAILTLPSRSRLLQLACPGTGEADARVALARAARVLEDVYNRTQGLLASHGLLQLA</sequence>
<gene>
    <name evidence="4 5" type="primary">Gltpd2</name>
</gene>
<dbReference type="CTD" id="388323"/>
<proteinExistence type="evidence at transcript level"/>
<dbReference type="GeneID" id="497943"/>
<feature type="transmembrane region" description="Helical" evidence="2">
    <location>
        <begin position="18"/>
        <end position="37"/>
    </location>
</feature>
<dbReference type="FunFam" id="1.10.3520.10:FF:000002">
    <property type="entry name" value="Ceramide-1-phosphate transfer protein"/>
    <property type="match status" value="1"/>
</dbReference>
<dbReference type="GO" id="GO:0032691">
    <property type="term" value="P:negative regulation of interleukin-1 beta production"/>
    <property type="evidence" value="ECO:0007669"/>
    <property type="project" value="UniProtKB-ARBA"/>
</dbReference>
<evidence type="ECO:0000256" key="2">
    <source>
        <dbReference type="SAM" id="Phobius"/>
    </source>
</evidence>
<dbReference type="Gene3D" id="1.10.3520.10">
    <property type="entry name" value="Glycolipid transfer protein"/>
    <property type="match status" value="1"/>
</dbReference>
<evidence type="ECO:0000313" key="4">
    <source>
        <dbReference type="EMBL" id="AAI58887.1"/>
    </source>
</evidence>
<dbReference type="KEGG" id="rno:497943"/>
<keyword evidence="2" id="KW-0472">Membrane</keyword>
<dbReference type="EMBL" id="BC158886">
    <property type="protein sequence ID" value="AAI58887.1"/>
    <property type="molecule type" value="mRNA"/>
</dbReference>
<keyword evidence="2" id="KW-1133">Transmembrane helix</keyword>
<organism evidence="4">
    <name type="scientific">Rattus norvegicus</name>
    <name type="common">Rat</name>
    <dbReference type="NCBI Taxonomy" id="10116"/>
    <lineage>
        <taxon>Eukaryota</taxon>
        <taxon>Metazoa</taxon>
        <taxon>Chordata</taxon>
        <taxon>Craniata</taxon>
        <taxon>Vertebrata</taxon>
        <taxon>Euteleostomi</taxon>
        <taxon>Mammalia</taxon>
        <taxon>Eutheria</taxon>
        <taxon>Euarchontoglires</taxon>
        <taxon>Glires</taxon>
        <taxon>Rodentia</taxon>
        <taxon>Myomorpha</taxon>
        <taxon>Muroidea</taxon>
        <taxon>Muridae</taxon>
        <taxon>Murinae</taxon>
        <taxon>Rattus</taxon>
    </lineage>
</organism>
<dbReference type="GO" id="GO:0005737">
    <property type="term" value="C:cytoplasm"/>
    <property type="evidence" value="ECO:0007669"/>
    <property type="project" value="InterPro"/>
</dbReference>
<dbReference type="InterPro" id="IPR036497">
    <property type="entry name" value="GLTP_sf"/>
</dbReference>
<reference evidence="4" key="1">
    <citation type="journal article" date="2004" name="Genome Res.">
        <title>The status, quality, and expansion of the NIH full-length cDNA project: the Mammalian Gene Collection (MGC).</title>
        <authorList>
            <consortium name="The MGC Project Team"/>
            <person name="Gerhard D.S."/>
            <person name="Wagner L."/>
            <person name="Feingold E.A."/>
            <person name="Shenmen C.M."/>
            <person name="Grouse L.H."/>
            <person name="Schuler G."/>
            <person name="Klein S.L."/>
            <person name="Old S."/>
            <person name="Rasooly R."/>
            <person name="Good P."/>
            <person name="Guyer M."/>
            <person name="Peck A.M."/>
            <person name="Derge J.G."/>
            <person name="Lipman D."/>
            <person name="Collins F.S."/>
            <person name="Jang W."/>
            <person name="Sherry S."/>
            <person name="Feolo M."/>
            <person name="Misquitta L."/>
            <person name="Lee E."/>
            <person name="Rotmistrovsky K."/>
            <person name="Greenhut S.F."/>
            <person name="Schaefer C.F."/>
            <person name="Buetow K."/>
            <person name="Bonner T.I."/>
            <person name="Haussler D."/>
            <person name="Kent J."/>
            <person name="Kiekhaus M."/>
            <person name="Furey T."/>
            <person name="Brent M."/>
            <person name="Prange C."/>
            <person name="Schreiber K."/>
            <person name="Shapiro N."/>
            <person name="Bhat N.K."/>
            <person name="Hopkins R.F."/>
            <person name="Hsie F."/>
            <person name="Driscoll T."/>
            <person name="Soares M.B."/>
            <person name="Casavant T.L."/>
            <person name="Scheetz T.E."/>
            <person name="Brown-stein M.J."/>
            <person name="Usdin T.B."/>
            <person name="Toshiyuki S."/>
            <person name="Carninci P."/>
            <person name="Piao Y."/>
            <person name="Dudekula D.B."/>
            <person name="Ko M.S."/>
            <person name="Kawakami K."/>
            <person name="Suzuki Y."/>
            <person name="Sugano S."/>
            <person name="Gruber C.E."/>
            <person name="Smith M.R."/>
            <person name="Simmons B."/>
            <person name="Moore T."/>
            <person name="Waterman R."/>
            <person name="Johnson S.L."/>
            <person name="Ruan Y."/>
            <person name="Wei C.L."/>
            <person name="Mathavan S."/>
            <person name="Gunaratne P.H."/>
            <person name="Wu J."/>
            <person name="Garcia A.M."/>
            <person name="Hulyk S.W."/>
            <person name="Fuh E."/>
            <person name="Yuan Y."/>
            <person name="Sneed A."/>
            <person name="Kowis C."/>
            <person name="Hodgson A."/>
            <person name="Muzny D.M."/>
            <person name="McPherson J."/>
            <person name="Gibbs R.A."/>
            <person name="Fahey J."/>
            <person name="Helton E."/>
            <person name="Ketteman M."/>
            <person name="Madan A."/>
            <person name="Rodrigues S."/>
            <person name="Sanchez A."/>
            <person name="Whiting M."/>
            <person name="Madari A."/>
            <person name="Young A.C."/>
            <person name="Wetherby K.D."/>
            <person name="Granite S.J."/>
            <person name="Kwong P.N."/>
            <person name="Brinkley C.P."/>
            <person name="Pearson R.L."/>
            <person name="Bouffard G.G."/>
            <person name="Blakesly R.W."/>
            <person name="Green E.D."/>
            <person name="Dickson M.C."/>
            <person name="Rodriguez A.C."/>
            <person name="Grimwood J."/>
            <person name="Schmutz J."/>
            <person name="Myers R.M."/>
            <person name="Butterfield Y.S."/>
            <person name="Griffith M."/>
            <person name="Griffith O.L."/>
            <person name="Krzywinski M.I."/>
            <person name="Liao N."/>
            <person name="Morin R."/>
            <person name="Morrin R."/>
            <person name="Palmquist D."/>
            <person name="Petrescu A.S."/>
            <person name="Skalska U."/>
            <person name="Smailus D.E."/>
            <person name="Stott J.M."/>
            <person name="Schnerch A."/>
            <person name="Schein J.E."/>
            <person name="Jones S.J."/>
            <person name="Holt R.A."/>
            <person name="Baross A."/>
            <person name="Marra M.A."/>
            <person name="Clifton S."/>
            <person name="Makowski K.A."/>
            <person name="Bosak S."/>
            <person name="Malek J."/>
        </authorList>
    </citation>
    <scope>NUCLEOTIDE SEQUENCE [LARGE SCALE MRNA]</scope>
    <source>
        <tissue evidence="4">Liver</tissue>
    </source>
</reference>
<dbReference type="Pfam" id="PF08718">
    <property type="entry name" value="GLTP"/>
    <property type="match status" value="1"/>
</dbReference>
<dbReference type="AlphaFoldDB" id="B0BNN1"/>
<dbReference type="InterPro" id="IPR014830">
    <property type="entry name" value="Glycolipid_transfer_prot_dom"/>
</dbReference>
<dbReference type="RGD" id="1560459">
    <property type="gene designation" value="Gltpd2"/>
</dbReference>
<dbReference type="OrthoDB" id="116883at2759"/>
<feature type="domain" description="Glycolipid transfer protein" evidence="3">
    <location>
        <begin position="137"/>
        <end position="290"/>
    </location>
</feature>
<evidence type="ECO:0000256" key="1">
    <source>
        <dbReference type="ARBA" id="ARBA00007148"/>
    </source>
</evidence>
<keyword evidence="2" id="KW-0812">Transmembrane</keyword>
<dbReference type="PANTHER" id="PTHR10219:SF19">
    <property type="entry name" value="GLYCOLIPID TRANSFER PROTEIN DOMAIN-CONTAINING PROTEIN 2"/>
    <property type="match status" value="1"/>
</dbReference>
<dbReference type="GO" id="GO:0120013">
    <property type="term" value="F:lipid transfer activity"/>
    <property type="evidence" value="ECO:0007669"/>
    <property type="project" value="InterPro"/>
</dbReference>
<dbReference type="PANTHER" id="PTHR10219">
    <property type="entry name" value="GLYCOLIPID TRANSFER PROTEIN-RELATED"/>
    <property type="match status" value="1"/>
</dbReference>
<protein>
    <submittedName>
        <fullName evidence="4">Gltpd2 protein</fullName>
    </submittedName>
</protein>
<dbReference type="AGR" id="RGD:1560459"/>
<accession>B0BNN1</accession>
<dbReference type="RefSeq" id="NP_001108502.1">
    <property type="nucleotide sequence ID" value="NM_001115030.1"/>
</dbReference>
<dbReference type="PhylomeDB" id="B0BNN1"/>
<comment type="similarity">
    <text evidence="1">Belongs to the GLTP family.</text>
</comment>